<sequence length="136" mass="14415">MQIFDRPDLQSGNVAVRLGRHQRQQRRNPAGPGCPDFGRGRPAEGADPSGTGVRRTSGERLPGAAGQPVCQGPGETVAEPATARPEKRSVPVQRPDSEQDAFRQGFGLQSVSGKGGGRGADRCRSVYGCGLEIYED</sequence>
<comment type="caution">
    <text evidence="2">The sequence shown here is derived from an EMBL/GenBank/DDBJ whole genome shotgun (WGS) entry which is preliminary data.</text>
</comment>
<name>A0A645J7N4_9ZZZZ</name>
<organism evidence="2">
    <name type="scientific">bioreactor metagenome</name>
    <dbReference type="NCBI Taxonomy" id="1076179"/>
    <lineage>
        <taxon>unclassified sequences</taxon>
        <taxon>metagenomes</taxon>
        <taxon>ecological metagenomes</taxon>
    </lineage>
</organism>
<gene>
    <name evidence="2" type="ORF">SDC9_207437</name>
</gene>
<dbReference type="AlphaFoldDB" id="A0A645J7N4"/>
<feature type="compositionally biased region" description="Basic and acidic residues" evidence="1">
    <location>
        <begin position="84"/>
        <end position="101"/>
    </location>
</feature>
<dbReference type="EMBL" id="VSSQ01134033">
    <property type="protein sequence ID" value="MPN59715.1"/>
    <property type="molecule type" value="Genomic_DNA"/>
</dbReference>
<protein>
    <submittedName>
        <fullName evidence="2">Uncharacterized protein</fullName>
    </submittedName>
</protein>
<accession>A0A645J7N4</accession>
<feature type="region of interest" description="Disordered" evidence="1">
    <location>
        <begin position="1"/>
        <end position="121"/>
    </location>
</feature>
<evidence type="ECO:0000256" key="1">
    <source>
        <dbReference type="SAM" id="MobiDB-lite"/>
    </source>
</evidence>
<proteinExistence type="predicted"/>
<reference evidence="2" key="1">
    <citation type="submission" date="2019-08" db="EMBL/GenBank/DDBJ databases">
        <authorList>
            <person name="Kucharzyk K."/>
            <person name="Murdoch R.W."/>
            <person name="Higgins S."/>
            <person name="Loffler F."/>
        </authorList>
    </citation>
    <scope>NUCLEOTIDE SEQUENCE</scope>
</reference>
<evidence type="ECO:0000313" key="2">
    <source>
        <dbReference type="EMBL" id="MPN59715.1"/>
    </source>
</evidence>